<evidence type="ECO:0000256" key="3">
    <source>
        <dbReference type="SAM" id="MobiDB-lite"/>
    </source>
</evidence>
<feature type="region of interest" description="Disordered" evidence="3">
    <location>
        <begin position="20"/>
        <end position="171"/>
    </location>
</feature>
<keyword evidence="2" id="KW-0677">Repeat</keyword>
<protein>
    <submittedName>
        <fullName evidence="5 7">Kelch-like protein 33</fullName>
    </submittedName>
</protein>
<feature type="domain" description="BTB" evidence="4">
    <location>
        <begin position="348"/>
        <end position="415"/>
    </location>
</feature>
<gene>
    <name evidence="7" type="primary">LOC102193538</name>
</gene>
<dbReference type="SMART" id="SM00225">
    <property type="entry name" value="BTB"/>
    <property type="match status" value="2"/>
</dbReference>
<feature type="compositionally biased region" description="Polar residues" evidence="3">
    <location>
        <begin position="111"/>
        <end position="126"/>
    </location>
</feature>
<name>A0A3B4GZY7_9CICH</name>
<feature type="compositionally biased region" description="Acidic residues" evidence="3">
    <location>
        <begin position="25"/>
        <end position="64"/>
    </location>
</feature>
<dbReference type="InterPro" id="IPR056737">
    <property type="entry name" value="Beta-prop_ATRN-MKLN-like"/>
</dbReference>
<dbReference type="InterPro" id="IPR011705">
    <property type="entry name" value="BACK"/>
</dbReference>
<evidence type="ECO:0000313" key="6">
    <source>
        <dbReference type="Proteomes" id="UP000695023"/>
    </source>
</evidence>
<dbReference type="STRING" id="303518.ENSPNYP00000026816"/>
<evidence type="ECO:0000256" key="1">
    <source>
        <dbReference type="ARBA" id="ARBA00022441"/>
    </source>
</evidence>
<dbReference type="GeneTree" id="ENSGT00940000164143"/>
<accession>A0A3B4GZY7</accession>
<dbReference type="OrthoDB" id="45365at2759"/>
<keyword evidence="1" id="KW-0880">Kelch repeat</keyword>
<evidence type="ECO:0000256" key="2">
    <source>
        <dbReference type="ARBA" id="ARBA00022737"/>
    </source>
</evidence>
<proteinExistence type="predicted"/>
<dbReference type="SMART" id="SM00612">
    <property type="entry name" value="Kelch"/>
    <property type="match status" value="5"/>
</dbReference>
<dbReference type="Gene3D" id="3.30.710.10">
    <property type="entry name" value="Potassium Channel Kv1.1, Chain A"/>
    <property type="match status" value="2"/>
</dbReference>
<dbReference type="Pfam" id="PF00651">
    <property type="entry name" value="BTB"/>
    <property type="match status" value="1"/>
</dbReference>
<dbReference type="AlphaFoldDB" id="A0A3B4GZY7"/>
<feature type="compositionally biased region" description="Polar residues" evidence="3">
    <location>
        <begin position="85"/>
        <end position="94"/>
    </location>
</feature>
<dbReference type="SUPFAM" id="SSF117281">
    <property type="entry name" value="Kelch motif"/>
    <property type="match status" value="1"/>
</dbReference>
<dbReference type="InterPro" id="IPR011333">
    <property type="entry name" value="SKP1/BTB/POZ_sf"/>
</dbReference>
<feature type="compositionally biased region" description="Basic and acidic residues" evidence="3">
    <location>
        <begin position="65"/>
        <end position="74"/>
    </location>
</feature>
<dbReference type="Gene3D" id="1.25.40.420">
    <property type="match status" value="1"/>
</dbReference>
<dbReference type="Pfam" id="PF07707">
    <property type="entry name" value="BACK"/>
    <property type="match status" value="1"/>
</dbReference>
<dbReference type="InterPro" id="IPR006652">
    <property type="entry name" value="Kelch_1"/>
</dbReference>
<dbReference type="Ensembl" id="ENSPNYT00000027473.1">
    <property type="protein sequence ID" value="ENSPNYP00000026816.1"/>
    <property type="gene ID" value="ENSPNYG00000020208.1"/>
</dbReference>
<evidence type="ECO:0000313" key="7">
    <source>
        <dbReference type="RefSeq" id="XP_005751504.1"/>
    </source>
</evidence>
<feature type="domain" description="BTB" evidence="4">
    <location>
        <begin position="199"/>
        <end position="283"/>
    </location>
</feature>
<dbReference type="PANTHER" id="PTHR45632:SF14">
    <property type="entry name" value="KELCH-LIKE PROTEIN 33"/>
    <property type="match status" value="1"/>
</dbReference>
<reference evidence="5" key="1">
    <citation type="submission" date="2023-09" db="UniProtKB">
        <authorList>
            <consortium name="Ensembl"/>
        </authorList>
    </citation>
    <scope>IDENTIFICATION</scope>
</reference>
<dbReference type="RefSeq" id="XP_005751504.1">
    <property type="nucleotide sequence ID" value="XM_005751447.2"/>
</dbReference>
<dbReference type="Proteomes" id="UP000695023">
    <property type="component" value="Unplaced"/>
</dbReference>
<dbReference type="Pfam" id="PF21536">
    <property type="entry name" value="BTB_KLHL33"/>
    <property type="match status" value="1"/>
</dbReference>
<dbReference type="PROSITE" id="PS50097">
    <property type="entry name" value="BTB"/>
    <property type="match status" value="2"/>
</dbReference>
<feature type="compositionally biased region" description="Acidic residues" evidence="3">
    <location>
        <begin position="159"/>
        <end position="171"/>
    </location>
</feature>
<dbReference type="PANTHER" id="PTHR45632">
    <property type="entry name" value="LD33804P"/>
    <property type="match status" value="1"/>
</dbReference>
<dbReference type="Pfam" id="PF24981">
    <property type="entry name" value="Beta-prop_ATRN-LZTR1"/>
    <property type="match status" value="1"/>
</dbReference>
<dbReference type="InterPro" id="IPR000210">
    <property type="entry name" value="BTB/POZ_dom"/>
</dbReference>
<evidence type="ECO:0000259" key="4">
    <source>
        <dbReference type="PROSITE" id="PS50097"/>
    </source>
</evidence>
<keyword evidence="6" id="KW-1185">Reference proteome</keyword>
<dbReference type="SMART" id="SM00875">
    <property type="entry name" value="BACK"/>
    <property type="match status" value="1"/>
</dbReference>
<reference evidence="7" key="2">
    <citation type="submission" date="2025-04" db="UniProtKB">
        <authorList>
            <consortium name="RefSeq"/>
        </authorList>
    </citation>
    <scope>IDENTIFICATION</scope>
</reference>
<sequence length="902" mass="102253">MEKRRRRLWDRIRCWVKAEVCNKEAEEEEEEEEGVEENGEDADSEEEDVNEEENEAGGNQDEEEVQAKPEVRDAEETEEDKGESGSETEGSDFTVSEDKYFNKHRNEDISETQTTLEWNGEFNSEILTDEEETVTESWVTKEDREEEEEASTDDKETEPSVDEDGDFSDEDDIKTYFKDDYPIHVFLTLNEFRSSSVLTDLTLRTEDGMRFCVHSPVLAAVSSLTCDNLKRSKAGNKRADERKDDDTCVRVHPWSISLGPEVEHVGLEAIVEFAYTGQIPFLNKDNLDKIKAAAQTLGAPRVLDLCTEEEEKSTKPGGDKKRESISTAQQMTISLQSIQQLWMDRVGCDVTLEACGGLLHVHRVILAVSSDYFRGMFTSGMKESHQPFVTLPFLLASELEVLIGCSYSGALPMSWQCIFEITSTALQLQYQPALSLCYNFLCQEINPQTCLDVVSFAEAYEMPQLLEFADDFVLRHFQMVACTSKFTDLSAKKLLMYLNSNSLYVPSELVIFKAVAAWIQAKPRIRLRLAHELMKTVQFSLMTFKEFKEVRSQTMWCNPNMAELYEEIFEDFCSSESAQHQFRIYMPKESLVLIGGDQISEDLSSRSISRELWFGNSLRNHIGVKKALEWRKLGEMPEPARFGHEVAVLKGRLYVLGGKKYYGIGDTLNNVYRYDPCENSWEFLAEMQEKRCSFSVVVLNEKIYAIGGHSETDPIDSVERYCPSTNSWSFTSPLDLPLSGHVAKVTQGQIFITGGENNDYLCVASLFLYHPETGSTYLANMASPRAHHCMEILGEFLYVAGGVTTDDTMTIVDQLSCEVYSPVANCWTAFASLPVPHVGAGSAVLEGRFYVLGGYSQEDYTDTKVVHRYDPARQKWENMGKMPGPNNDIRACLLCLPMHLRL</sequence>
<evidence type="ECO:0000313" key="5">
    <source>
        <dbReference type="Ensembl" id="ENSPNYP00000026816.1"/>
    </source>
</evidence>
<dbReference type="GeneID" id="102193538"/>
<dbReference type="SUPFAM" id="SSF54695">
    <property type="entry name" value="POZ domain"/>
    <property type="match status" value="2"/>
</dbReference>
<feature type="compositionally biased region" description="Basic and acidic residues" evidence="3">
    <location>
        <begin position="96"/>
        <end position="108"/>
    </location>
</feature>
<dbReference type="Gene3D" id="2.120.10.80">
    <property type="entry name" value="Kelch-type beta propeller"/>
    <property type="match status" value="1"/>
</dbReference>
<dbReference type="InterPro" id="IPR015915">
    <property type="entry name" value="Kelch-typ_b-propeller"/>
</dbReference>
<organism evidence="5">
    <name type="scientific">Pundamilia nyererei</name>
    <dbReference type="NCBI Taxonomy" id="303518"/>
    <lineage>
        <taxon>Eukaryota</taxon>
        <taxon>Metazoa</taxon>
        <taxon>Chordata</taxon>
        <taxon>Craniata</taxon>
        <taxon>Vertebrata</taxon>
        <taxon>Euteleostomi</taxon>
        <taxon>Actinopterygii</taxon>
        <taxon>Neopterygii</taxon>
        <taxon>Teleostei</taxon>
        <taxon>Neoteleostei</taxon>
        <taxon>Acanthomorphata</taxon>
        <taxon>Ovalentaria</taxon>
        <taxon>Cichlomorphae</taxon>
        <taxon>Cichliformes</taxon>
        <taxon>Cichlidae</taxon>
        <taxon>African cichlids</taxon>
        <taxon>Pseudocrenilabrinae</taxon>
        <taxon>Haplochromini</taxon>
        <taxon>Pundamilia</taxon>
    </lineage>
</organism>